<dbReference type="AlphaFoldDB" id="A0A5E4WC94"/>
<dbReference type="EMBL" id="CABPSD010000008">
    <property type="protein sequence ID" value="VVE20735.1"/>
    <property type="molecule type" value="Genomic_DNA"/>
</dbReference>
<proteinExistence type="predicted"/>
<organism evidence="2 3">
    <name type="scientific">Pandoraea morbifera</name>
    <dbReference type="NCBI Taxonomy" id="2508300"/>
    <lineage>
        <taxon>Bacteria</taxon>
        <taxon>Pseudomonadati</taxon>
        <taxon>Pseudomonadota</taxon>
        <taxon>Betaproteobacteria</taxon>
        <taxon>Burkholderiales</taxon>
        <taxon>Burkholderiaceae</taxon>
        <taxon>Pandoraea</taxon>
    </lineage>
</organism>
<evidence type="ECO:0000256" key="1">
    <source>
        <dbReference type="SAM" id="MobiDB-lite"/>
    </source>
</evidence>
<name>A0A5E4WC94_9BURK</name>
<accession>A0A5E4WC94</accession>
<dbReference type="Proteomes" id="UP000368474">
    <property type="component" value="Unassembled WGS sequence"/>
</dbReference>
<protein>
    <submittedName>
        <fullName evidence="2">Uncharacterized protein</fullName>
    </submittedName>
</protein>
<evidence type="ECO:0000313" key="3">
    <source>
        <dbReference type="Proteomes" id="UP000368474"/>
    </source>
</evidence>
<reference evidence="2 3" key="1">
    <citation type="submission" date="2019-08" db="EMBL/GenBank/DDBJ databases">
        <authorList>
            <person name="Peeters C."/>
        </authorList>
    </citation>
    <scope>NUCLEOTIDE SEQUENCE [LARGE SCALE GENOMIC DNA]</scope>
    <source>
        <strain evidence="2 3">LMG 31116</strain>
    </source>
</reference>
<gene>
    <name evidence="2" type="ORF">PMO31116_03092</name>
</gene>
<feature type="region of interest" description="Disordered" evidence="1">
    <location>
        <begin position="39"/>
        <end position="63"/>
    </location>
</feature>
<feature type="region of interest" description="Disordered" evidence="1">
    <location>
        <begin position="171"/>
        <end position="198"/>
    </location>
</feature>
<evidence type="ECO:0000313" key="2">
    <source>
        <dbReference type="EMBL" id="VVE20735.1"/>
    </source>
</evidence>
<sequence length="198" mass="22270">MRVERSLYDVRQEWRCTTEAHTICATFPLGENPPLFVHGISSDSNSRQRLSPGADGTRHHSRRADHRGVHRFQCLPWPESRAHVLFFDSGCRHFDGRAAGAARGQHPREQHGADAGVRGRHAIVDHLCASRLADDRPLAGLSLWSDARDLRVGRHSWRAIHHSLAPCHGGGQRFALSGRRGRRGNSSRRQRGRRRVVA</sequence>
<feature type="compositionally biased region" description="Basic residues" evidence="1">
    <location>
        <begin position="179"/>
        <end position="198"/>
    </location>
</feature>
<keyword evidence="3" id="KW-1185">Reference proteome</keyword>